<keyword evidence="3 11" id="KW-1134">Transmembrane beta strand</keyword>
<proteinExistence type="inferred from homology"/>
<evidence type="ECO:0000256" key="7">
    <source>
        <dbReference type="ARBA" id="ARBA00023065"/>
    </source>
</evidence>
<evidence type="ECO:0000256" key="5">
    <source>
        <dbReference type="ARBA" id="ARBA00022692"/>
    </source>
</evidence>
<comment type="similarity">
    <text evidence="11 12">Belongs to the TonB-dependent receptor family.</text>
</comment>
<evidence type="ECO:0000259" key="14">
    <source>
        <dbReference type="Pfam" id="PF07715"/>
    </source>
</evidence>
<keyword evidence="6" id="KW-0408">Iron</keyword>
<evidence type="ECO:0000313" key="16">
    <source>
        <dbReference type="Proteomes" id="UP000315751"/>
    </source>
</evidence>
<keyword evidence="7" id="KW-0406">Ion transport</keyword>
<evidence type="ECO:0000256" key="3">
    <source>
        <dbReference type="ARBA" id="ARBA00022452"/>
    </source>
</evidence>
<evidence type="ECO:0000256" key="2">
    <source>
        <dbReference type="ARBA" id="ARBA00022448"/>
    </source>
</evidence>
<dbReference type="PANTHER" id="PTHR32552:SF81">
    <property type="entry name" value="TONB-DEPENDENT OUTER MEMBRANE RECEPTOR"/>
    <property type="match status" value="1"/>
</dbReference>
<dbReference type="PANTHER" id="PTHR32552">
    <property type="entry name" value="FERRICHROME IRON RECEPTOR-RELATED"/>
    <property type="match status" value="1"/>
</dbReference>
<reference evidence="15 16" key="1">
    <citation type="submission" date="2019-06" db="EMBL/GenBank/DDBJ databases">
        <title>Genomic Encyclopedia of Type Strains, Phase IV (KMG-V): Genome sequencing to study the core and pangenomes of soil and plant-associated prokaryotes.</title>
        <authorList>
            <person name="Whitman W."/>
        </authorList>
    </citation>
    <scope>NUCLEOTIDE SEQUENCE [LARGE SCALE GENOMIC DNA]</scope>
    <source>
        <strain evidence="15 16">BR 11622</strain>
    </source>
</reference>
<organism evidence="15 16">
    <name type="scientific">Nitrospirillum amazonense</name>
    <dbReference type="NCBI Taxonomy" id="28077"/>
    <lineage>
        <taxon>Bacteria</taxon>
        <taxon>Pseudomonadati</taxon>
        <taxon>Pseudomonadota</taxon>
        <taxon>Alphaproteobacteria</taxon>
        <taxon>Rhodospirillales</taxon>
        <taxon>Azospirillaceae</taxon>
        <taxon>Nitrospirillum</taxon>
    </lineage>
</organism>
<dbReference type="GO" id="GO:0009279">
    <property type="term" value="C:cell outer membrane"/>
    <property type="evidence" value="ECO:0007669"/>
    <property type="project" value="UniProtKB-SubCell"/>
</dbReference>
<protein>
    <submittedName>
        <fullName evidence="15">Iron complex outermembrane receptor protein</fullName>
    </submittedName>
</protein>
<dbReference type="Proteomes" id="UP000315751">
    <property type="component" value="Unassembled WGS sequence"/>
</dbReference>
<evidence type="ECO:0000256" key="6">
    <source>
        <dbReference type="ARBA" id="ARBA00023004"/>
    </source>
</evidence>
<evidence type="ECO:0000256" key="11">
    <source>
        <dbReference type="PROSITE-ProRule" id="PRU01360"/>
    </source>
</evidence>
<dbReference type="GO" id="GO:0006826">
    <property type="term" value="P:iron ion transport"/>
    <property type="evidence" value="ECO:0007669"/>
    <property type="project" value="UniProtKB-KW"/>
</dbReference>
<keyword evidence="9 11" id="KW-0472">Membrane</keyword>
<comment type="subcellular location">
    <subcellularLocation>
        <location evidence="1 11">Cell outer membrane</location>
        <topology evidence="1 11">Multi-pass membrane protein</topology>
    </subcellularLocation>
</comment>
<evidence type="ECO:0000256" key="8">
    <source>
        <dbReference type="ARBA" id="ARBA00023077"/>
    </source>
</evidence>
<dbReference type="Pfam" id="PF00593">
    <property type="entry name" value="TonB_dep_Rec_b-barrel"/>
    <property type="match status" value="1"/>
</dbReference>
<accession>A0A560H043</accession>
<dbReference type="InterPro" id="IPR012910">
    <property type="entry name" value="Plug_dom"/>
</dbReference>
<evidence type="ECO:0000256" key="9">
    <source>
        <dbReference type="ARBA" id="ARBA00023136"/>
    </source>
</evidence>
<keyword evidence="5 11" id="KW-0812">Transmembrane</keyword>
<dbReference type="PROSITE" id="PS52016">
    <property type="entry name" value="TONB_DEPENDENT_REC_3"/>
    <property type="match status" value="1"/>
</dbReference>
<feature type="domain" description="TonB-dependent receptor-like beta-barrel" evidence="13">
    <location>
        <begin position="275"/>
        <end position="706"/>
    </location>
</feature>
<dbReference type="Pfam" id="PF07715">
    <property type="entry name" value="Plug"/>
    <property type="match status" value="1"/>
</dbReference>
<evidence type="ECO:0000256" key="1">
    <source>
        <dbReference type="ARBA" id="ARBA00004571"/>
    </source>
</evidence>
<dbReference type="AlphaFoldDB" id="A0A560H043"/>
<feature type="domain" description="TonB-dependent receptor plug" evidence="14">
    <location>
        <begin position="63"/>
        <end position="172"/>
    </location>
</feature>
<evidence type="ECO:0000256" key="4">
    <source>
        <dbReference type="ARBA" id="ARBA00022496"/>
    </source>
</evidence>
<sequence>MGKAADWTLGRMLKGMSRASVAGLVMGNVAWAQGAAAQAVTPAPEDDTIQEVVVTARRRAENLKDVPVAVTAISADQLQAQGSVNLTDLEYKSPNTTVQVARGSNSTLIAFIRGVGQQDPLWGFEPGVGLYVDDVYIARPQGAVLDIYDVSRIEVLRGPQGTLYGRNTIGGAIKYVTRDMTDQPTANARVEIGSYNEHNVILSGSTPLSEKFAIGGAVAIYRHDGYGHNLYTGADQYNKDVVAGRISAEFKPTETFTIKVAADQTNDMSNAKSGHRETATPAGTPPLADVYDTMAGVGDHNFVTNRGLSLTAEWQVSDQWLFKAISAYRDGYTQTNIDFDNLPQPYLDVPAQYKDHQFSQEVQAVYTGERLQGVAGIYYMDATAAGAFDTDVQNLGLSILTSGSVKTKSIAGFTDLSYDITDDLKVSLGGRYTNDDKTGSVYRAYYLGIRSPAFGGKQQAPFSIRTNYTNDRGFGEFTPRASVSYKLTPDMTGYVSYSKGFKSGGFDMRGDAVLTPDTVKGYNPETVNSYEVGLKGDYLDRRLTLNLAGFYADYSGQQVTTQVPTATGIASFVDNAGASHIYGLELEAVAKLTRELTAQANVGYTLAQFDKFLSYDLASKQYVDVANTRGFQNTPKWTTGFTLSYLLPFDDKSTLNSSASVSYRSFTQLYDTASILDQPGYTLLDLNFIWTSADDHWQVGLHAKNLTDERYRVGGYPFGGATYANSFAAYYGPPRTITGTVGLHF</sequence>
<dbReference type="CDD" id="cd01347">
    <property type="entry name" value="ligand_gated_channel"/>
    <property type="match status" value="1"/>
</dbReference>
<keyword evidence="8 12" id="KW-0798">TonB box</keyword>
<dbReference type="InterPro" id="IPR036942">
    <property type="entry name" value="Beta-barrel_TonB_sf"/>
</dbReference>
<evidence type="ECO:0000256" key="12">
    <source>
        <dbReference type="RuleBase" id="RU003357"/>
    </source>
</evidence>
<evidence type="ECO:0000313" key="15">
    <source>
        <dbReference type="EMBL" id="TWB39657.1"/>
    </source>
</evidence>
<dbReference type="InterPro" id="IPR000531">
    <property type="entry name" value="Beta-barrel_TonB"/>
</dbReference>
<gene>
    <name evidence="15" type="ORF">FBZ90_110121</name>
</gene>
<keyword evidence="10 11" id="KW-0998">Cell outer membrane</keyword>
<evidence type="ECO:0000256" key="10">
    <source>
        <dbReference type="ARBA" id="ARBA00023237"/>
    </source>
</evidence>
<keyword evidence="4" id="KW-0410">Iron transport</keyword>
<dbReference type="EMBL" id="VITR01000010">
    <property type="protein sequence ID" value="TWB39657.1"/>
    <property type="molecule type" value="Genomic_DNA"/>
</dbReference>
<keyword evidence="2 11" id="KW-0813">Transport</keyword>
<dbReference type="Gene3D" id="2.40.170.20">
    <property type="entry name" value="TonB-dependent receptor, beta-barrel domain"/>
    <property type="match status" value="1"/>
</dbReference>
<dbReference type="RefSeq" id="WP_246130471.1">
    <property type="nucleotide sequence ID" value="NZ_VITR01000010.1"/>
</dbReference>
<dbReference type="SUPFAM" id="SSF56935">
    <property type="entry name" value="Porins"/>
    <property type="match status" value="1"/>
</dbReference>
<name>A0A560H043_9PROT</name>
<evidence type="ECO:0000259" key="13">
    <source>
        <dbReference type="Pfam" id="PF00593"/>
    </source>
</evidence>
<dbReference type="InterPro" id="IPR039426">
    <property type="entry name" value="TonB-dep_rcpt-like"/>
</dbReference>
<keyword evidence="16" id="KW-1185">Reference proteome</keyword>
<keyword evidence="15" id="KW-0675">Receptor</keyword>
<comment type="caution">
    <text evidence="15">The sequence shown here is derived from an EMBL/GenBank/DDBJ whole genome shotgun (WGS) entry which is preliminary data.</text>
</comment>